<evidence type="ECO:0000313" key="2">
    <source>
        <dbReference type="EMBL" id="KAF0733087.1"/>
    </source>
</evidence>
<evidence type="ECO:0000256" key="1">
    <source>
        <dbReference type="SAM" id="Coils"/>
    </source>
</evidence>
<name>A0A6G0WZU0_9STRA</name>
<protein>
    <submittedName>
        <fullName evidence="2">Uncharacterized protein</fullName>
    </submittedName>
</protein>
<keyword evidence="1" id="KW-0175">Coiled coil</keyword>
<dbReference type="EMBL" id="VJMJ01000126">
    <property type="protein sequence ID" value="KAF0733087.1"/>
    <property type="molecule type" value="Genomic_DNA"/>
</dbReference>
<evidence type="ECO:0000313" key="3">
    <source>
        <dbReference type="Proteomes" id="UP000481153"/>
    </source>
</evidence>
<accession>A0A6G0WZU0</accession>
<feature type="coiled-coil region" evidence="1">
    <location>
        <begin position="58"/>
        <end position="162"/>
    </location>
</feature>
<proteinExistence type="predicted"/>
<dbReference type="VEuPathDB" id="FungiDB:AeMF1_019110"/>
<gene>
    <name evidence="2" type="ORF">Ae201684_009909</name>
</gene>
<organism evidence="2 3">
    <name type="scientific">Aphanomyces euteiches</name>
    <dbReference type="NCBI Taxonomy" id="100861"/>
    <lineage>
        <taxon>Eukaryota</taxon>
        <taxon>Sar</taxon>
        <taxon>Stramenopiles</taxon>
        <taxon>Oomycota</taxon>
        <taxon>Saprolegniomycetes</taxon>
        <taxon>Saprolegniales</taxon>
        <taxon>Verrucalvaceae</taxon>
        <taxon>Aphanomyces</taxon>
    </lineage>
</organism>
<reference evidence="2 3" key="1">
    <citation type="submission" date="2019-07" db="EMBL/GenBank/DDBJ databases">
        <title>Genomics analysis of Aphanomyces spp. identifies a new class of oomycete effector associated with host adaptation.</title>
        <authorList>
            <person name="Gaulin E."/>
        </authorList>
    </citation>
    <scope>NUCLEOTIDE SEQUENCE [LARGE SCALE GENOMIC DNA]</scope>
    <source>
        <strain evidence="2 3">ATCC 201684</strain>
    </source>
</reference>
<keyword evidence="3" id="KW-1185">Reference proteome</keyword>
<sequence length="173" mass="20803">MNFVEVEKSSLEKIAHDRLERIEQMRMDADEKDVRMTMREAEFHQTITNLHQEIACHLDCIEQLKKEKRELIQSHESNEVLEAMDSYEEVLKQEFHTMRQAFELKAKQAAERLESQEKKHFQQLQDTMRKYRDERMAAEVQLNKFKCEINVLREKCNFLEANRRPPYAIESKG</sequence>
<dbReference type="Proteomes" id="UP000481153">
    <property type="component" value="Unassembled WGS sequence"/>
</dbReference>
<comment type="caution">
    <text evidence="2">The sequence shown here is derived from an EMBL/GenBank/DDBJ whole genome shotgun (WGS) entry which is preliminary data.</text>
</comment>
<dbReference type="AlphaFoldDB" id="A0A6G0WZU0"/>